<name>A0AAE0AVY6_9ROSI</name>
<dbReference type="Proteomes" id="UP001281410">
    <property type="component" value="Unassembled WGS sequence"/>
</dbReference>
<accession>A0AAE0AVY6</accession>
<gene>
    <name evidence="1" type="ORF">Dsin_005188</name>
</gene>
<evidence type="ECO:0000313" key="2">
    <source>
        <dbReference type="Proteomes" id="UP001281410"/>
    </source>
</evidence>
<organism evidence="1 2">
    <name type="scientific">Dipteronia sinensis</name>
    <dbReference type="NCBI Taxonomy" id="43782"/>
    <lineage>
        <taxon>Eukaryota</taxon>
        <taxon>Viridiplantae</taxon>
        <taxon>Streptophyta</taxon>
        <taxon>Embryophyta</taxon>
        <taxon>Tracheophyta</taxon>
        <taxon>Spermatophyta</taxon>
        <taxon>Magnoliopsida</taxon>
        <taxon>eudicotyledons</taxon>
        <taxon>Gunneridae</taxon>
        <taxon>Pentapetalae</taxon>
        <taxon>rosids</taxon>
        <taxon>malvids</taxon>
        <taxon>Sapindales</taxon>
        <taxon>Sapindaceae</taxon>
        <taxon>Hippocastanoideae</taxon>
        <taxon>Acereae</taxon>
        <taxon>Dipteronia</taxon>
    </lineage>
</organism>
<proteinExistence type="predicted"/>
<evidence type="ECO:0000313" key="1">
    <source>
        <dbReference type="EMBL" id="KAK3225326.1"/>
    </source>
</evidence>
<reference evidence="1" key="1">
    <citation type="journal article" date="2023" name="Plant J.">
        <title>Genome sequences and population genomics provide insights into the demographic history, inbreeding, and mutation load of two 'living fossil' tree species of Dipteronia.</title>
        <authorList>
            <person name="Feng Y."/>
            <person name="Comes H.P."/>
            <person name="Chen J."/>
            <person name="Zhu S."/>
            <person name="Lu R."/>
            <person name="Zhang X."/>
            <person name="Li P."/>
            <person name="Qiu J."/>
            <person name="Olsen K.M."/>
            <person name="Qiu Y."/>
        </authorList>
    </citation>
    <scope>NUCLEOTIDE SEQUENCE</scope>
    <source>
        <strain evidence="1">NBL</strain>
    </source>
</reference>
<comment type="caution">
    <text evidence="1">The sequence shown here is derived from an EMBL/GenBank/DDBJ whole genome shotgun (WGS) entry which is preliminary data.</text>
</comment>
<dbReference type="AlphaFoldDB" id="A0AAE0AVY6"/>
<sequence length="141" mass="15803">METINQERDGRFLKLMEDFLSYKTEMASQNVKIHDQLAKLNDQLTLGHNIVDLEGSKANGKGILGSALGSSTGDPKFQGQTSFNDKVITESQLRPPKLSFPKFDGTDPKIWIGKCDRFFIMHPVPPDQKVIIASIHFEKKA</sequence>
<protein>
    <submittedName>
        <fullName evidence="1">Uncharacterized protein</fullName>
    </submittedName>
</protein>
<dbReference type="EMBL" id="JANJYJ010000002">
    <property type="protein sequence ID" value="KAK3225326.1"/>
    <property type="molecule type" value="Genomic_DNA"/>
</dbReference>
<keyword evidence="2" id="KW-1185">Reference proteome</keyword>